<dbReference type="InterPro" id="IPR000119">
    <property type="entry name" value="Hist_DNA-bd"/>
</dbReference>
<dbReference type="Gene3D" id="4.10.520.10">
    <property type="entry name" value="IHF-like DNA-binding proteins"/>
    <property type="match status" value="1"/>
</dbReference>
<reference evidence="4 5" key="1">
    <citation type="journal article" date="2015" name="Nature">
        <title>rRNA introns, odd ribosomes, and small enigmatic genomes across a large radiation of phyla.</title>
        <authorList>
            <person name="Brown C.T."/>
            <person name="Hug L.A."/>
            <person name="Thomas B.C."/>
            <person name="Sharon I."/>
            <person name="Castelle C.J."/>
            <person name="Singh A."/>
            <person name="Wilkins M.J."/>
            <person name="Williams K.H."/>
            <person name="Banfield J.F."/>
        </authorList>
    </citation>
    <scope>NUCLEOTIDE SEQUENCE [LARGE SCALE GENOMIC DNA]</scope>
</reference>
<dbReference type="Proteomes" id="UP000033882">
    <property type="component" value="Unassembled WGS sequence"/>
</dbReference>
<dbReference type="PROSITE" id="PS00045">
    <property type="entry name" value="HISTONE_LIKE"/>
    <property type="match status" value="1"/>
</dbReference>
<dbReference type="SMART" id="SM00411">
    <property type="entry name" value="BHL"/>
    <property type="match status" value="1"/>
</dbReference>
<accession>A0A0G1U5K2</accession>
<evidence type="ECO:0000256" key="2">
    <source>
        <dbReference type="ARBA" id="ARBA00023125"/>
    </source>
</evidence>
<proteinExistence type="inferred from homology"/>
<comment type="caution">
    <text evidence="4">The sequence shown here is derived from an EMBL/GenBank/DDBJ whole genome shotgun (WGS) entry which is preliminary data.</text>
</comment>
<dbReference type="InterPro" id="IPR020816">
    <property type="entry name" value="Histone-like_DNA-bd_CS"/>
</dbReference>
<dbReference type="AlphaFoldDB" id="A0A0G1U5K2"/>
<keyword evidence="1" id="KW-0226">DNA condensation</keyword>
<evidence type="ECO:0000256" key="3">
    <source>
        <dbReference type="RuleBase" id="RU003939"/>
    </source>
</evidence>
<sequence>MNKAELIDAVQQAAGIEMKKQATMAVEAVFDTVTKALARGEEVAVSGFGSFKATKRAARMGVNPKTGEKIQIAASVAPKFKAAKALKDAVK</sequence>
<dbReference type="GO" id="GO:0005829">
    <property type="term" value="C:cytosol"/>
    <property type="evidence" value="ECO:0007669"/>
    <property type="project" value="TreeGrafter"/>
</dbReference>
<dbReference type="EMBL" id="LCPB01000015">
    <property type="protein sequence ID" value="KKU89366.1"/>
    <property type="molecule type" value="Genomic_DNA"/>
</dbReference>
<comment type="similarity">
    <text evidence="3">Belongs to the bacterial histone-like protein family.</text>
</comment>
<keyword evidence="2 4" id="KW-0238">DNA-binding</keyword>
<name>A0A0G1U5K2_9BACT</name>
<evidence type="ECO:0000256" key="1">
    <source>
        <dbReference type="ARBA" id="ARBA00023067"/>
    </source>
</evidence>
<dbReference type="GO" id="GO:0003677">
    <property type="term" value="F:DNA binding"/>
    <property type="evidence" value="ECO:0007669"/>
    <property type="project" value="UniProtKB-KW"/>
</dbReference>
<dbReference type="InterPro" id="IPR010992">
    <property type="entry name" value="IHF-like_DNA-bd_dom_sf"/>
</dbReference>
<evidence type="ECO:0000313" key="5">
    <source>
        <dbReference type="Proteomes" id="UP000033882"/>
    </source>
</evidence>
<dbReference type="Pfam" id="PF00216">
    <property type="entry name" value="Bac_DNA_binding"/>
    <property type="match status" value="1"/>
</dbReference>
<dbReference type="SUPFAM" id="SSF47729">
    <property type="entry name" value="IHF-like DNA-binding proteins"/>
    <property type="match status" value="1"/>
</dbReference>
<dbReference type="PANTHER" id="PTHR33175">
    <property type="entry name" value="DNA-BINDING PROTEIN HU"/>
    <property type="match status" value="1"/>
</dbReference>
<dbReference type="GO" id="GO:0030527">
    <property type="term" value="F:structural constituent of chromatin"/>
    <property type="evidence" value="ECO:0007669"/>
    <property type="project" value="InterPro"/>
</dbReference>
<protein>
    <submittedName>
        <fullName evidence="4">DNA-binding protein HU</fullName>
    </submittedName>
</protein>
<dbReference type="CDD" id="cd13831">
    <property type="entry name" value="HU"/>
    <property type="match status" value="1"/>
</dbReference>
<dbReference type="GO" id="GO:0030261">
    <property type="term" value="P:chromosome condensation"/>
    <property type="evidence" value="ECO:0007669"/>
    <property type="project" value="UniProtKB-KW"/>
</dbReference>
<evidence type="ECO:0000313" key="4">
    <source>
        <dbReference type="EMBL" id="KKU89366.1"/>
    </source>
</evidence>
<dbReference type="PRINTS" id="PR01727">
    <property type="entry name" value="DNABINDINGHU"/>
</dbReference>
<gene>
    <name evidence="4" type="ORF">UY19_C0015G0006</name>
</gene>
<dbReference type="PANTHER" id="PTHR33175:SF3">
    <property type="entry name" value="DNA-BINDING PROTEIN HU-BETA"/>
    <property type="match status" value="1"/>
</dbReference>
<organism evidence="4 5">
    <name type="scientific">Candidatus Wolfebacteria bacterium GW2011_GWA2_47_9b</name>
    <dbReference type="NCBI Taxonomy" id="1619005"/>
    <lineage>
        <taxon>Bacteria</taxon>
        <taxon>Candidatus Wolfeibacteriota</taxon>
    </lineage>
</organism>